<gene>
    <name evidence="1" type="ORF">CBM2634_U180008</name>
</gene>
<reference evidence="1 2" key="1">
    <citation type="submission" date="2018-01" db="EMBL/GenBank/DDBJ databases">
        <authorList>
            <person name="Gaut B.S."/>
            <person name="Morton B.R."/>
            <person name="Clegg M.T."/>
            <person name="Duvall M.R."/>
        </authorList>
    </citation>
    <scope>NUCLEOTIDE SEQUENCE [LARGE SCALE GENOMIC DNA]</scope>
    <source>
        <strain evidence="1">Cupriavidus taiwanensis cmp 52</strain>
    </source>
</reference>
<organism evidence="1 2">
    <name type="scientific">Cupriavidus taiwanensis</name>
    <dbReference type="NCBI Taxonomy" id="164546"/>
    <lineage>
        <taxon>Bacteria</taxon>
        <taxon>Pseudomonadati</taxon>
        <taxon>Pseudomonadota</taxon>
        <taxon>Betaproteobacteria</taxon>
        <taxon>Burkholderiales</taxon>
        <taxon>Burkholderiaceae</taxon>
        <taxon>Cupriavidus</taxon>
    </lineage>
</organism>
<dbReference type="EMBL" id="OVTA01000081">
    <property type="protein sequence ID" value="SPS02582.1"/>
    <property type="molecule type" value="Genomic_DNA"/>
</dbReference>
<sequence>MAAVIDLLFAAGFVPDGQIGTCPYPYGKVPHIWTLWW</sequence>
<protein>
    <submittedName>
        <fullName evidence="1">Uncharacterized protein</fullName>
    </submittedName>
</protein>
<dbReference type="Proteomes" id="UP000256805">
    <property type="component" value="Unassembled WGS sequence"/>
</dbReference>
<dbReference type="AlphaFoldDB" id="A0A375JCR4"/>
<accession>A0A375JCR4</accession>
<name>A0A375JCR4_9BURK</name>
<proteinExistence type="predicted"/>
<evidence type="ECO:0000313" key="1">
    <source>
        <dbReference type="EMBL" id="SPS02582.1"/>
    </source>
</evidence>
<evidence type="ECO:0000313" key="2">
    <source>
        <dbReference type="Proteomes" id="UP000256805"/>
    </source>
</evidence>